<feature type="domain" description="VOC" evidence="16">
    <location>
        <begin position="9"/>
        <end position="139"/>
    </location>
</feature>
<dbReference type="RefSeq" id="WP_039717180.1">
    <property type="nucleotide sequence ID" value="NZ_JTJC03000004.1"/>
</dbReference>
<dbReference type="InterPro" id="IPR037523">
    <property type="entry name" value="VOC_core"/>
</dbReference>
<keyword evidence="14" id="KW-0472">Membrane</keyword>
<keyword evidence="6" id="KW-0963">Cytoplasm</keyword>
<evidence type="ECO:0000256" key="11">
    <source>
        <dbReference type="ARBA" id="ARBA00023002"/>
    </source>
</evidence>
<dbReference type="EMBL" id="JTJC03000004">
    <property type="protein sequence ID" value="NHC36114.1"/>
    <property type="molecule type" value="Genomic_DNA"/>
</dbReference>
<dbReference type="AlphaFoldDB" id="A0A9X5E6L9"/>
<keyword evidence="12 15" id="KW-0408">Iron</keyword>
<name>A0A9X5E6L9_9CYAN</name>
<sequence length="368" mass="40849">MSDFCPIQRFDHLEFYVGNARQAALFYSKCFGFKIAAYRGLETNSRATASYVLEQGNIRFVLSTGLHPEHPISKSVLKHGDGIAIIALEVPDVVSAYQETTQRGAVGAIAPTEAQDNYGALRYSAIHAYGDTLIKFVDRSNYAGVFAPGFEPRNLHANSKGVGLKTIDHVVANVELGAMERWTRFFAETMGFNLLIHFDDRAISTEYSALMSKVMQDSTGTIKLPINEPALGKAKSQIEEYLEYYHGAGIQHVACATDSIIETVTQMRAAGVEFLSTPKTYYENLEERVGKIDEPIERLAELGILVDREADGYLLQIFTQPVQDRPTLFFEVIERHGAQGFGEGNFKSLFVAIEREQTLRGNLAIAMV</sequence>
<dbReference type="InterPro" id="IPR005956">
    <property type="entry name" value="4OHPhenylPyrv_dOase"/>
</dbReference>
<keyword evidence="8" id="KW-0677">Repeat</keyword>
<evidence type="ECO:0000256" key="1">
    <source>
        <dbReference type="ARBA" id="ARBA00004395"/>
    </source>
</evidence>
<dbReference type="PANTHER" id="PTHR11959:SF1">
    <property type="entry name" value="4-HYDROXYPHENYLPYRUVATE DIOXYGENASE"/>
    <property type="match status" value="1"/>
</dbReference>
<comment type="subcellular location">
    <subcellularLocation>
        <location evidence="3">Cytoplasm</location>
    </subcellularLocation>
    <subcellularLocation>
        <location evidence="2">Endoplasmic reticulum membrane</location>
        <topology evidence="2">Peripheral membrane protein</topology>
    </subcellularLocation>
    <subcellularLocation>
        <location evidence="1">Golgi apparatus membrane</location>
        <topology evidence="1">Peripheral membrane protein</topology>
    </subcellularLocation>
</comment>
<keyword evidence="9" id="KW-0256">Endoplasmic reticulum</keyword>
<keyword evidence="10 17" id="KW-0223">Dioxygenase</keyword>
<evidence type="ECO:0000256" key="14">
    <source>
        <dbReference type="ARBA" id="ARBA00023136"/>
    </source>
</evidence>
<dbReference type="GO" id="GO:0042802">
    <property type="term" value="F:identical protein binding"/>
    <property type="evidence" value="ECO:0007669"/>
    <property type="project" value="UniProtKB-ARBA"/>
</dbReference>
<dbReference type="PROSITE" id="PS51819">
    <property type="entry name" value="VOC"/>
    <property type="match status" value="2"/>
</dbReference>
<evidence type="ECO:0000256" key="5">
    <source>
        <dbReference type="ARBA" id="ARBA00011738"/>
    </source>
</evidence>
<keyword evidence="18" id="KW-1185">Reference proteome</keyword>
<evidence type="ECO:0000256" key="8">
    <source>
        <dbReference type="ARBA" id="ARBA00022737"/>
    </source>
</evidence>
<dbReference type="InterPro" id="IPR004360">
    <property type="entry name" value="Glyas_Fos-R_dOase_dom"/>
</dbReference>
<evidence type="ECO:0000256" key="3">
    <source>
        <dbReference type="ARBA" id="ARBA00004496"/>
    </source>
</evidence>
<dbReference type="Proteomes" id="UP000031532">
    <property type="component" value="Unassembled WGS sequence"/>
</dbReference>
<dbReference type="InterPro" id="IPR041736">
    <property type="entry name" value="4OHPhenylPyrv_dOase_N"/>
</dbReference>
<dbReference type="CDD" id="cd08342">
    <property type="entry name" value="HPPD_N_like"/>
    <property type="match status" value="1"/>
</dbReference>
<feature type="binding site" evidence="15">
    <location>
        <position position="252"/>
    </location>
    <ligand>
        <name>Fe cation</name>
        <dbReference type="ChEBI" id="CHEBI:24875"/>
    </ligand>
</feature>
<dbReference type="EC" id="1.13.11.27" evidence="17"/>
<evidence type="ECO:0000256" key="13">
    <source>
        <dbReference type="ARBA" id="ARBA00023034"/>
    </source>
</evidence>
<organism evidence="17 18">
    <name type="scientific">Scytonema millei VB511283</name>
    <dbReference type="NCBI Taxonomy" id="1245923"/>
    <lineage>
        <taxon>Bacteria</taxon>
        <taxon>Bacillati</taxon>
        <taxon>Cyanobacteriota</taxon>
        <taxon>Cyanophyceae</taxon>
        <taxon>Nostocales</taxon>
        <taxon>Scytonemataceae</taxon>
        <taxon>Scytonema</taxon>
    </lineage>
</organism>
<dbReference type="SUPFAM" id="SSF54593">
    <property type="entry name" value="Glyoxalase/Bleomycin resistance protein/Dihydroxybiphenyl dioxygenase"/>
    <property type="match status" value="1"/>
</dbReference>
<dbReference type="OrthoDB" id="9780241at2"/>
<comment type="similarity">
    <text evidence="4">Belongs to the 4HPPD family.</text>
</comment>
<comment type="subunit">
    <text evidence="5">Homodimer.</text>
</comment>
<keyword evidence="13" id="KW-0333">Golgi apparatus</keyword>
<evidence type="ECO:0000256" key="6">
    <source>
        <dbReference type="ARBA" id="ARBA00022490"/>
    </source>
</evidence>
<accession>A0A9X5E6L9</accession>
<proteinExistence type="inferred from homology"/>
<dbReference type="Gene3D" id="3.10.180.10">
    <property type="entry name" value="2,3-Dihydroxybiphenyl 1,2-Dioxygenase, domain 1"/>
    <property type="match status" value="2"/>
</dbReference>
<dbReference type="CDD" id="cd07250">
    <property type="entry name" value="HPPD_C_like"/>
    <property type="match status" value="1"/>
</dbReference>
<dbReference type="GO" id="GO:0006572">
    <property type="term" value="P:L-tyrosine catabolic process"/>
    <property type="evidence" value="ECO:0007669"/>
    <property type="project" value="TreeGrafter"/>
</dbReference>
<dbReference type="GO" id="GO:0046872">
    <property type="term" value="F:metal ion binding"/>
    <property type="evidence" value="ECO:0007669"/>
    <property type="project" value="UniProtKB-KW"/>
</dbReference>
<evidence type="ECO:0000313" key="18">
    <source>
        <dbReference type="Proteomes" id="UP000031532"/>
    </source>
</evidence>
<keyword evidence="11 17" id="KW-0560">Oxidoreductase</keyword>
<keyword evidence="7 15" id="KW-0479">Metal-binding</keyword>
<evidence type="ECO:0000313" key="17">
    <source>
        <dbReference type="EMBL" id="NHC36114.1"/>
    </source>
</evidence>
<feature type="domain" description="VOC" evidence="16">
    <location>
        <begin position="166"/>
        <end position="320"/>
    </location>
</feature>
<dbReference type="GO" id="GO:0005737">
    <property type="term" value="C:cytoplasm"/>
    <property type="evidence" value="ECO:0007669"/>
    <property type="project" value="UniProtKB-SubCell"/>
</dbReference>
<evidence type="ECO:0000256" key="10">
    <source>
        <dbReference type="ARBA" id="ARBA00022964"/>
    </source>
</evidence>
<comment type="caution">
    <text evidence="17">The sequence shown here is derived from an EMBL/GenBank/DDBJ whole genome shotgun (WGS) entry which is preliminary data.</text>
</comment>
<evidence type="ECO:0000256" key="12">
    <source>
        <dbReference type="ARBA" id="ARBA00023004"/>
    </source>
</evidence>
<feature type="binding site" evidence="15">
    <location>
        <position position="169"/>
    </location>
    <ligand>
        <name>Fe cation</name>
        <dbReference type="ChEBI" id="CHEBI:24875"/>
    </ligand>
</feature>
<evidence type="ECO:0000259" key="16">
    <source>
        <dbReference type="PROSITE" id="PS51819"/>
    </source>
</evidence>
<dbReference type="NCBIfam" id="TIGR01263">
    <property type="entry name" value="4HPPD"/>
    <property type="match status" value="1"/>
</dbReference>
<protein>
    <submittedName>
        <fullName evidence="17">4-hydroxyphenylpyruvate dioxygenase</fullName>
        <ecNumber evidence="17">1.13.11.27</ecNumber>
    </submittedName>
</protein>
<evidence type="ECO:0000256" key="2">
    <source>
        <dbReference type="ARBA" id="ARBA00004406"/>
    </source>
</evidence>
<dbReference type="FunFam" id="3.10.180.10:FF:000022">
    <property type="entry name" value="4-hydroxyphenylpyruvate dioxygenase"/>
    <property type="match status" value="1"/>
</dbReference>
<dbReference type="PANTHER" id="PTHR11959">
    <property type="entry name" value="4-HYDROXYPHENYLPYRUVATE DIOXYGENASE"/>
    <property type="match status" value="1"/>
</dbReference>
<feature type="binding site" evidence="15">
    <location>
        <position position="331"/>
    </location>
    <ligand>
        <name>Fe cation</name>
        <dbReference type="ChEBI" id="CHEBI:24875"/>
    </ligand>
</feature>
<dbReference type="InterPro" id="IPR041735">
    <property type="entry name" value="4OHPhenylPyrv_dOase_C"/>
</dbReference>
<evidence type="ECO:0000256" key="15">
    <source>
        <dbReference type="PIRSR" id="PIRSR009283-1"/>
    </source>
</evidence>
<dbReference type="InterPro" id="IPR029068">
    <property type="entry name" value="Glyas_Bleomycin-R_OHBP_Dase"/>
</dbReference>
<evidence type="ECO:0000256" key="7">
    <source>
        <dbReference type="ARBA" id="ARBA00022723"/>
    </source>
</evidence>
<gene>
    <name evidence="17" type="primary">hppD</name>
    <name evidence="17" type="ORF">QH73_0015925</name>
</gene>
<dbReference type="PIRSF" id="PIRSF009283">
    <property type="entry name" value="HPP_dOase"/>
    <property type="match status" value="1"/>
</dbReference>
<evidence type="ECO:0000256" key="9">
    <source>
        <dbReference type="ARBA" id="ARBA00022824"/>
    </source>
</evidence>
<reference evidence="17 18" key="1">
    <citation type="journal article" date="2015" name="Genome Announc.">
        <title>Draft Genome Sequence of the Terrestrial Cyanobacterium Scytonema millei VB511283, Isolated from Eastern India.</title>
        <authorList>
            <person name="Sen D."/>
            <person name="Chandrababunaidu M.M."/>
            <person name="Singh D."/>
            <person name="Sanghi N."/>
            <person name="Ghorai A."/>
            <person name="Mishra G.P."/>
            <person name="Madduluri M."/>
            <person name="Adhikary S.P."/>
            <person name="Tripathy S."/>
        </authorList>
    </citation>
    <scope>NUCLEOTIDE SEQUENCE [LARGE SCALE GENOMIC DNA]</scope>
    <source>
        <strain evidence="17 18">VB511283</strain>
    </source>
</reference>
<comment type="cofactor">
    <cofactor evidence="15">
        <name>Fe cation</name>
        <dbReference type="ChEBI" id="CHEBI:24875"/>
    </cofactor>
    <text evidence="15">Binds 1 Fe cation per subunit.</text>
</comment>
<dbReference type="Pfam" id="PF00903">
    <property type="entry name" value="Glyoxalase"/>
    <property type="match status" value="2"/>
</dbReference>
<evidence type="ECO:0000256" key="4">
    <source>
        <dbReference type="ARBA" id="ARBA00005877"/>
    </source>
</evidence>
<dbReference type="GO" id="GO:0003868">
    <property type="term" value="F:4-hydroxyphenylpyruvate dioxygenase activity"/>
    <property type="evidence" value="ECO:0007669"/>
    <property type="project" value="UniProtKB-EC"/>
</dbReference>